<name>A0ABY0KFQ2_9ACTN</name>
<dbReference type="CDD" id="cd06550">
    <property type="entry name" value="TM_ABC_iron-siderophores_like"/>
    <property type="match status" value="1"/>
</dbReference>
<evidence type="ECO:0000256" key="3">
    <source>
        <dbReference type="ARBA" id="ARBA00022448"/>
    </source>
</evidence>
<dbReference type="Pfam" id="PF01032">
    <property type="entry name" value="FecCD"/>
    <property type="match status" value="1"/>
</dbReference>
<gene>
    <name evidence="10" type="ORF">GA0070562_1478</name>
</gene>
<feature type="transmembrane region" description="Helical" evidence="9">
    <location>
        <begin position="121"/>
        <end position="138"/>
    </location>
</feature>
<evidence type="ECO:0000256" key="1">
    <source>
        <dbReference type="ARBA" id="ARBA00004651"/>
    </source>
</evidence>
<keyword evidence="7 9" id="KW-0472">Membrane</keyword>
<dbReference type="Gene3D" id="1.10.3470.10">
    <property type="entry name" value="ABC transporter involved in vitamin B12 uptake, BtuC"/>
    <property type="match status" value="1"/>
</dbReference>
<feature type="transmembrane region" description="Helical" evidence="9">
    <location>
        <begin position="181"/>
        <end position="202"/>
    </location>
</feature>
<sequence>MAVRQADSAPRPAGTSETSRPGARPSGAPRPGTWLSRPGRRGARGAAGGPIRPAGLRKRWLLAGVAAVLVALVAGVSLGPVSLPPGSVAAELLNLLPGVHLDSGLTEREIAIITELRLPRVVLGLLVGALLALAGGCYQGVFRNPLADPYLLGVAAGAGFAVTTAIVLGAGAGGALTGLPITIPLAAFVGSLGAVVLTYLLGAAGGRDRSPATLILAGVAVSAFFGAGQTYLLQQHSDNIQQVYSWLLGRLATAGWHDVWLVLPYFVLTAVVVLLHRRELDVLSVGDDEAAGLGLHPQRSRYLLIAAASLGTAAAVSASGLIGFVGIIVPHTMRLLFGSSHRVILPLSMLFGGAFLALTDVVARTAAAPAEIPIGVVTALLGGPFFVLVLRTARRVAM</sequence>
<feature type="transmembrane region" description="Helical" evidence="9">
    <location>
        <begin position="150"/>
        <end position="175"/>
    </location>
</feature>
<evidence type="ECO:0000256" key="5">
    <source>
        <dbReference type="ARBA" id="ARBA00022692"/>
    </source>
</evidence>
<evidence type="ECO:0000256" key="9">
    <source>
        <dbReference type="SAM" id="Phobius"/>
    </source>
</evidence>
<keyword evidence="5 9" id="KW-0812">Transmembrane</keyword>
<dbReference type="PANTHER" id="PTHR30472:SF25">
    <property type="entry name" value="ABC TRANSPORTER PERMEASE PROTEIN MJ0876-RELATED"/>
    <property type="match status" value="1"/>
</dbReference>
<keyword evidence="6 9" id="KW-1133">Transmembrane helix</keyword>
<keyword evidence="4" id="KW-1003">Cell membrane</keyword>
<dbReference type="InterPro" id="IPR000522">
    <property type="entry name" value="ABC_transptr_permease_BtuC"/>
</dbReference>
<feature type="transmembrane region" description="Helical" evidence="9">
    <location>
        <begin position="60"/>
        <end position="83"/>
    </location>
</feature>
<dbReference type="InterPro" id="IPR037294">
    <property type="entry name" value="ABC_BtuC-like"/>
</dbReference>
<keyword evidence="3" id="KW-0813">Transport</keyword>
<feature type="region of interest" description="Disordered" evidence="8">
    <location>
        <begin position="1"/>
        <end position="50"/>
    </location>
</feature>
<evidence type="ECO:0000256" key="2">
    <source>
        <dbReference type="ARBA" id="ARBA00007935"/>
    </source>
</evidence>
<comment type="subcellular location">
    <subcellularLocation>
        <location evidence="1">Cell membrane</location>
        <topology evidence="1">Multi-pass membrane protein</topology>
    </subcellularLocation>
</comment>
<organism evidence="10 11">
    <name type="scientific">Micromonospora tulbaghiae</name>
    <dbReference type="NCBI Taxonomy" id="479978"/>
    <lineage>
        <taxon>Bacteria</taxon>
        <taxon>Bacillati</taxon>
        <taxon>Actinomycetota</taxon>
        <taxon>Actinomycetes</taxon>
        <taxon>Micromonosporales</taxon>
        <taxon>Micromonosporaceae</taxon>
        <taxon>Micromonospora</taxon>
    </lineage>
</organism>
<evidence type="ECO:0000313" key="10">
    <source>
        <dbReference type="EMBL" id="SCE66500.1"/>
    </source>
</evidence>
<evidence type="ECO:0000256" key="6">
    <source>
        <dbReference type="ARBA" id="ARBA00022989"/>
    </source>
</evidence>
<dbReference type="Proteomes" id="UP000199405">
    <property type="component" value="Unassembled WGS sequence"/>
</dbReference>
<protein>
    <submittedName>
        <fullName evidence="10">Iron complex transport system permease protein</fullName>
    </submittedName>
</protein>
<keyword evidence="11" id="KW-1185">Reference proteome</keyword>
<evidence type="ECO:0000256" key="8">
    <source>
        <dbReference type="SAM" id="MobiDB-lite"/>
    </source>
</evidence>
<feature type="transmembrane region" description="Helical" evidence="9">
    <location>
        <begin position="214"/>
        <end position="234"/>
    </location>
</feature>
<accession>A0ABY0KFQ2</accession>
<dbReference type="EMBL" id="FMCQ01000001">
    <property type="protein sequence ID" value="SCE66500.1"/>
    <property type="molecule type" value="Genomic_DNA"/>
</dbReference>
<evidence type="ECO:0000256" key="7">
    <source>
        <dbReference type="ARBA" id="ARBA00023136"/>
    </source>
</evidence>
<feature type="transmembrane region" description="Helical" evidence="9">
    <location>
        <begin position="254"/>
        <end position="275"/>
    </location>
</feature>
<proteinExistence type="inferred from homology"/>
<reference evidence="10 11" key="1">
    <citation type="submission" date="2016-06" db="EMBL/GenBank/DDBJ databases">
        <authorList>
            <person name="Varghese N."/>
            <person name="Submissions Spin"/>
        </authorList>
    </citation>
    <scope>NUCLEOTIDE SEQUENCE [LARGE SCALE GENOMIC DNA]</scope>
    <source>
        <strain evidence="10 11">DSM 45142</strain>
    </source>
</reference>
<feature type="compositionally biased region" description="Low complexity" evidence="8">
    <location>
        <begin position="19"/>
        <end position="32"/>
    </location>
</feature>
<comment type="similarity">
    <text evidence="2">Belongs to the binding-protein-dependent transport system permease family. FecCD subfamily.</text>
</comment>
<feature type="transmembrane region" description="Helical" evidence="9">
    <location>
        <begin position="374"/>
        <end position="393"/>
    </location>
</feature>
<comment type="caution">
    <text evidence="10">The sequence shown here is derived from an EMBL/GenBank/DDBJ whole genome shotgun (WGS) entry which is preliminary data.</text>
</comment>
<evidence type="ECO:0000313" key="11">
    <source>
        <dbReference type="Proteomes" id="UP000199405"/>
    </source>
</evidence>
<dbReference type="SUPFAM" id="SSF81345">
    <property type="entry name" value="ABC transporter involved in vitamin B12 uptake, BtuC"/>
    <property type="match status" value="1"/>
</dbReference>
<evidence type="ECO:0000256" key="4">
    <source>
        <dbReference type="ARBA" id="ARBA00022475"/>
    </source>
</evidence>
<dbReference type="PANTHER" id="PTHR30472">
    <property type="entry name" value="FERRIC ENTEROBACTIN TRANSPORT SYSTEM PERMEASE PROTEIN"/>
    <property type="match status" value="1"/>
</dbReference>
<feature type="transmembrane region" description="Helical" evidence="9">
    <location>
        <begin position="302"/>
        <end position="331"/>
    </location>
</feature>